<comment type="similarity">
    <text evidence="2">Belongs to the GTP-binding SRP family.</text>
</comment>
<dbReference type="Pfam" id="PF00448">
    <property type="entry name" value="SRP54"/>
    <property type="match status" value="1"/>
</dbReference>
<dbReference type="EMBL" id="MFYX01000083">
    <property type="protein sequence ID" value="OGK03747.1"/>
    <property type="molecule type" value="Genomic_DNA"/>
</dbReference>
<evidence type="ECO:0000256" key="7">
    <source>
        <dbReference type="ARBA" id="ARBA00022795"/>
    </source>
</evidence>
<keyword evidence="6" id="KW-0547">Nucleotide-binding</keyword>
<feature type="domain" description="AAA+ ATPase" evidence="14">
    <location>
        <begin position="223"/>
        <end position="352"/>
    </location>
</feature>
<dbReference type="InterPro" id="IPR047040">
    <property type="entry name" value="FlhF__GTPase_dom"/>
</dbReference>
<name>A0A1F7FB82_UNCRA</name>
<comment type="caution">
    <text evidence="16">The sequence shown here is derived from an EMBL/GenBank/DDBJ whole genome shotgun (WGS) entry which is preliminary data.</text>
</comment>
<evidence type="ECO:0000259" key="15">
    <source>
        <dbReference type="SMART" id="SM00962"/>
    </source>
</evidence>
<dbReference type="InterPro" id="IPR003593">
    <property type="entry name" value="AAA+_ATPase"/>
</dbReference>
<evidence type="ECO:0000256" key="6">
    <source>
        <dbReference type="ARBA" id="ARBA00022741"/>
    </source>
</evidence>
<keyword evidence="16" id="KW-0966">Cell projection</keyword>
<keyword evidence="7" id="KW-1005">Bacterial flagellum biogenesis</keyword>
<dbReference type="Gene3D" id="3.40.50.300">
    <property type="entry name" value="P-loop containing nucleotide triphosphate hydrolases"/>
    <property type="match status" value="1"/>
</dbReference>
<evidence type="ECO:0000256" key="3">
    <source>
        <dbReference type="ARBA" id="ARBA00014919"/>
    </source>
</evidence>
<dbReference type="SMART" id="SM00962">
    <property type="entry name" value="SRP54"/>
    <property type="match status" value="1"/>
</dbReference>
<protein>
    <recommendedName>
        <fullName evidence="3 13">Flagellar biosynthesis protein FlhF</fullName>
    </recommendedName>
</protein>
<dbReference type="Proteomes" id="UP000179243">
    <property type="component" value="Unassembled WGS sequence"/>
</dbReference>
<feature type="domain" description="SRP54-type proteins GTP-binding" evidence="15">
    <location>
        <begin position="224"/>
        <end position="415"/>
    </location>
</feature>
<keyword evidence="9" id="KW-0342">GTP-binding</keyword>
<keyword evidence="8" id="KW-0653">Protein transport</keyword>
<evidence type="ECO:0000313" key="16">
    <source>
        <dbReference type="EMBL" id="OGK03747.1"/>
    </source>
</evidence>
<keyword evidence="5" id="KW-1003">Cell membrane</keyword>
<dbReference type="InterPro" id="IPR027417">
    <property type="entry name" value="P-loop_NTPase"/>
</dbReference>
<evidence type="ECO:0000256" key="8">
    <source>
        <dbReference type="ARBA" id="ARBA00022927"/>
    </source>
</evidence>
<evidence type="ECO:0000313" key="17">
    <source>
        <dbReference type="Proteomes" id="UP000179243"/>
    </source>
</evidence>
<keyword evidence="16" id="KW-0969">Cilium</keyword>
<dbReference type="GO" id="GO:0044781">
    <property type="term" value="P:bacterial-type flagellum organization"/>
    <property type="evidence" value="ECO:0007669"/>
    <property type="project" value="UniProtKB-UniRule"/>
</dbReference>
<evidence type="ECO:0000256" key="5">
    <source>
        <dbReference type="ARBA" id="ARBA00022475"/>
    </source>
</evidence>
<evidence type="ECO:0000256" key="11">
    <source>
        <dbReference type="ARBA" id="ARBA00023225"/>
    </source>
</evidence>
<dbReference type="GO" id="GO:0005886">
    <property type="term" value="C:plasma membrane"/>
    <property type="evidence" value="ECO:0007669"/>
    <property type="project" value="UniProtKB-SubCell"/>
</dbReference>
<comment type="function">
    <text evidence="12">Necessary for flagellar biosynthesis. May be involved in translocation of the flagellum.</text>
</comment>
<comment type="subcellular location">
    <subcellularLocation>
        <location evidence="1">Cell membrane</location>
        <topology evidence="1">Peripheral membrane protein</topology>
        <orientation evidence="1">Cytoplasmic side</orientation>
    </subcellularLocation>
</comment>
<evidence type="ECO:0000259" key="14">
    <source>
        <dbReference type="SMART" id="SM00382"/>
    </source>
</evidence>
<dbReference type="AlphaFoldDB" id="A0A1F7FB82"/>
<dbReference type="PANTHER" id="PTHR43134">
    <property type="entry name" value="SIGNAL RECOGNITION PARTICLE RECEPTOR SUBUNIT ALPHA"/>
    <property type="match status" value="1"/>
</dbReference>
<reference evidence="16 17" key="1">
    <citation type="journal article" date="2016" name="Nat. Commun.">
        <title>Thousands of microbial genomes shed light on interconnected biogeochemical processes in an aquifer system.</title>
        <authorList>
            <person name="Anantharaman K."/>
            <person name="Brown C.T."/>
            <person name="Hug L.A."/>
            <person name="Sharon I."/>
            <person name="Castelle C.J."/>
            <person name="Probst A.J."/>
            <person name="Thomas B.C."/>
            <person name="Singh A."/>
            <person name="Wilkins M.J."/>
            <person name="Karaoz U."/>
            <person name="Brodie E.L."/>
            <person name="Williams K.H."/>
            <person name="Hubbard S.S."/>
            <person name="Banfield J.F."/>
        </authorList>
    </citation>
    <scope>NUCLEOTIDE SEQUENCE [LARGE SCALE GENOMIC DNA]</scope>
</reference>
<dbReference type="GO" id="GO:0015031">
    <property type="term" value="P:protein transport"/>
    <property type="evidence" value="ECO:0007669"/>
    <property type="project" value="UniProtKB-KW"/>
</dbReference>
<dbReference type="SUPFAM" id="SSF52540">
    <property type="entry name" value="P-loop containing nucleoside triphosphate hydrolases"/>
    <property type="match status" value="1"/>
</dbReference>
<dbReference type="SMART" id="SM00382">
    <property type="entry name" value="AAA"/>
    <property type="match status" value="1"/>
</dbReference>
<evidence type="ECO:0000256" key="10">
    <source>
        <dbReference type="ARBA" id="ARBA00023136"/>
    </source>
</evidence>
<dbReference type="FunFam" id="3.40.50.300:FF:000695">
    <property type="entry name" value="Flagellar biosynthesis regulator FlhF"/>
    <property type="match status" value="1"/>
</dbReference>
<dbReference type="Gene3D" id="1.20.120.1380">
    <property type="entry name" value="Flagellar FlhF biosynthesis protein, N domain"/>
    <property type="match status" value="1"/>
</dbReference>
<dbReference type="InterPro" id="IPR020006">
    <property type="entry name" value="FlhF"/>
</dbReference>
<evidence type="ECO:0000256" key="2">
    <source>
        <dbReference type="ARBA" id="ARBA00008531"/>
    </source>
</evidence>
<keyword evidence="11" id="KW-1006">Bacterial flagellum protein export</keyword>
<dbReference type="GO" id="GO:0005047">
    <property type="term" value="F:signal recognition particle binding"/>
    <property type="evidence" value="ECO:0007669"/>
    <property type="project" value="TreeGrafter"/>
</dbReference>
<dbReference type="PANTHER" id="PTHR43134:SF3">
    <property type="entry name" value="FLAGELLAR BIOSYNTHESIS PROTEIN FLHF"/>
    <property type="match status" value="1"/>
</dbReference>
<gene>
    <name evidence="16" type="ORF">A2519_02020</name>
</gene>
<accession>A0A1F7FB82</accession>
<dbReference type="GO" id="GO:0003924">
    <property type="term" value="F:GTPase activity"/>
    <property type="evidence" value="ECO:0007669"/>
    <property type="project" value="UniProtKB-UniRule"/>
</dbReference>
<organism evidence="16 17">
    <name type="scientific">Candidatus Raymondbacteria bacterium RIFOXYD12_FULL_49_13</name>
    <dbReference type="NCBI Taxonomy" id="1817890"/>
    <lineage>
        <taxon>Bacteria</taxon>
        <taxon>Raymondiibacteriota</taxon>
    </lineage>
</organism>
<dbReference type="InterPro" id="IPR000897">
    <property type="entry name" value="SRP54_GTPase_dom"/>
</dbReference>
<evidence type="ECO:0000256" key="1">
    <source>
        <dbReference type="ARBA" id="ARBA00004413"/>
    </source>
</evidence>
<sequence length="419" mass="45672">MKIKKFKAQTVKEALLLVKAELGPNAVILNSRRLKGPLLPAFGKDSYEVTAALDESAYAMPEQACADEGVATRPAKSVQAYAPRKVETAVAIAELDREKKEKVLPSGLSFEHFAPPAPPANTDGNFSVLRQDIDTMRGALTSLVTSLPDAADQRLGKGLRAIKKELEESEVHAAHIDEIITAIRQRSSDEDTGSISRMFREAQVMIEKGITVSGYSAAQKKGRALKIAMIGPTGVGKTTSIAKLASHFKLKEKLNIALVAADNYRIAAIEQIQTFAAIASLPVDIVFNEEEMERALKKFSGFDMIFIDTAGRSQRNAEHMSDLKRMMAAIHADEVHLVLSITTKQSDLREITRRYADASYDRILCTKLDETERFGPLYNLCRDTGMPLSYISTGQNVPDDIAAATSHALARLIIGGGDA</sequence>
<evidence type="ECO:0000256" key="4">
    <source>
        <dbReference type="ARBA" id="ARBA00022448"/>
    </source>
</evidence>
<evidence type="ECO:0000256" key="12">
    <source>
        <dbReference type="ARBA" id="ARBA00025337"/>
    </source>
</evidence>
<evidence type="ECO:0000256" key="9">
    <source>
        <dbReference type="ARBA" id="ARBA00023134"/>
    </source>
</evidence>
<proteinExistence type="inferred from homology"/>
<dbReference type="NCBIfam" id="TIGR03499">
    <property type="entry name" value="FlhF"/>
    <property type="match status" value="1"/>
</dbReference>
<dbReference type="CDD" id="cd17873">
    <property type="entry name" value="FlhF"/>
    <property type="match status" value="1"/>
</dbReference>
<evidence type="ECO:0000256" key="13">
    <source>
        <dbReference type="NCBIfam" id="TIGR03499"/>
    </source>
</evidence>
<keyword evidence="4" id="KW-0813">Transport</keyword>
<dbReference type="GO" id="GO:0005525">
    <property type="term" value="F:GTP binding"/>
    <property type="evidence" value="ECO:0007669"/>
    <property type="project" value="UniProtKB-UniRule"/>
</dbReference>
<dbReference type="GO" id="GO:0006614">
    <property type="term" value="P:SRP-dependent cotranslational protein targeting to membrane"/>
    <property type="evidence" value="ECO:0007669"/>
    <property type="project" value="UniProtKB-UniRule"/>
</dbReference>
<keyword evidence="16" id="KW-0282">Flagellum</keyword>
<keyword evidence="10" id="KW-0472">Membrane</keyword>